<accession>A0A2R5GAZ5</accession>
<keyword evidence="1" id="KW-0812">Transmembrane</keyword>
<organism evidence="3 4">
    <name type="scientific">Hondaea fermentalgiana</name>
    <dbReference type="NCBI Taxonomy" id="2315210"/>
    <lineage>
        <taxon>Eukaryota</taxon>
        <taxon>Sar</taxon>
        <taxon>Stramenopiles</taxon>
        <taxon>Bigyra</taxon>
        <taxon>Labyrinthulomycetes</taxon>
        <taxon>Thraustochytrida</taxon>
        <taxon>Thraustochytriidae</taxon>
        <taxon>Hondaea</taxon>
    </lineage>
</organism>
<evidence type="ECO:0000313" key="3">
    <source>
        <dbReference type="EMBL" id="GBG25271.1"/>
    </source>
</evidence>
<feature type="chain" id="PRO_5015346536" evidence="2">
    <location>
        <begin position="28"/>
        <end position="399"/>
    </location>
</feature>
<feature type="transmembrane region" description="Helical" evidence="1">
    <location>
        <begin position="301"/>
        <end position="319"/>
    </location>
</feature>
<dbReference type="Proteomes" id="UP000241890">
    <property type="component" value="Unassembled WGS sequence"/>
</dbReference>
<keyword evidence="4" id="KW-1185">Reference proteome</keyword>
<keyword evidence="2" id="KW-0732">Signal</keyword>
<keyword evidence="1" id="KW-1133">Transmembrane helix</keyword>
<protein>
    <submittedName>
        <fullName evidence="3">Uncharacterized protein</fullName>
    </submittedName>
</protein>
<gene>
    <name evidence="3" type="ORF">FCC1311_014882</name>
</gene>
<evidence type="ECO:0000313" key="4">
    <source>
        <dbReference type="Proteomes" id="UP000241890"/>
    </source>
</evidence>
<proteinExistence type="predicted"/>
<evidence type="ECO:0000256" key="2">
    <source>
        <dbReference type="SAM" id="SignalP"/>
    </source>
</evidence>
<dbReference type="AlphaFoldDB" id="A0A2R5GAZ5"/>
<keyword evidence="1" id="KW-0472">Membrane</keyword>
<sequence length="399" mass="41591">MLMAFLRKPHLPLAVALLALQGDHVLGEACPDQGSVEAAQEYCTSGIFSSSTSGGYGTYTCGSCSGTGQICSGCGESSGGSGSGGTTSLESCPDLSASQLNSYCTSGLNSYVINGFGTYSCSSCSGQGEIEVISCGALESVCSSNGYGSLASADVDTDGGTYSCTSCSTAAVTIDSDDGALDEGLPNGLREEDQLLIVGLYIGFALVAYAVSVALASRSGVSLCACTSGSVSVASRLAKHPLLILLCFQGPWESIQEWINLALSFALAITLESAQLFEMYTESSGYCYKQVSTVHTVKDDIIVLFIALACVLVVMPLAVTRSYGGLREEFPEITPATIIKEYGEVFALSTAINWIFFEPIKVCVFTMFPFLSCEPEPSDDRLDDKNGTAVIGSAKVDDV</sequence>
<feature type="transmembrane region" description="Helical" evidence="1">
    <location>
        <begin position="195"/>
        <end position="215"/>
    </location>
</feature>
<comment type="caution">
    <text evidence="3">The sequence shown here is derived from an EMBL/GenBank/DDBJ whole genome shotgun (WGS) entry which is preliminary data.</text>
</comment>
<evidence type="ECO:0000256" key="1">
    <source>
        <dbReference type="SAM" id="Phobius"/>
    </source>
</evidence>
<dbReference type="InParanoid" id="A0A2R5GAZ5"/>
<dbReference type="EMBL" id="BEYU01000012">
    <property type="protein sequence ID" value="GBG25271.1"/>
    <property type="molecule type" value="Genomic_DNA"/>
</dbReference>
<feature type="signal peptide" evidence="2">
    <location>
        <begin position="1"/>
        <end position="27"/>
    </location>
</feature>
<reference evidence="3 4" key="1">
    <citation type="submission" date="2017-12" db="EMBL/GenBank/DDBJ databases">
        <title>Sequencing, de novo assembly and annotation of complete genome of a new Thraustochytrid species, strain FCC1311.</title>
        <authorList>
            <person name="Sedici K."/>
            <person name="Godart F."/>
            <person name="Aiese Cigliano R."/>
            <person name="Sanseverino W."/>
            <person name="Barakat M."/>
            <person name="Ortet P."/>
            <person name="Marechal E."/>
            <person name="Cagnac O."/>
            <person name="Amato A."/>
        </authorList>
    </citation>
    <scope>NUCLEOTIDE SEQUENCE [LARGE SCALE GENOMIC DNA]</scope>
</reference>
<name>A0A2R5GAZ5_9STRA</name>